<comment type="caution">
    <text evidence="2">The sequence shown here is derived from an EMBL/GenBank/DDBJ whole genome shotgun (WGS) entry which is preliminary data.</text>
</comment>
<protein>
    <submittedName>
        <fullName evidence="2">Uncharacterized protein</fullName>
    </submittedName>
</protein>
<feature type="transmembrane region" description="Helical" evidence="1">
    <location>
        <begin position="259"/>
        <end position="280"/>
    </location>
</feature>
<evidence type="ECO:0000256" key="1">
    <source>
        <dbReference type="SAM" id="Phobius"/>
    </source>
</evidence>
<feature type="transmembrane region" description="Helical" evidence="1">
    <location>
        <begin position="325"/>
        <end position="345"/>
    </location>
</feature>
<dbReference type="OrthoDB" id="2923771at2759"/>
<keyword evidence="3" id="KW-1185">Reference proteome</keyword>
<organism evidence="2 3">
    <name type="scientific">Phanerochaete sordida</name>
    <dbReference type="NCBI Taxonomy" id="48140"/>
    <lineage>
        <taxon>Eukaryota</taxon>
        <taxon>Fungi</taxon>
        <taxon>Dikarya</taxon>
        <taxon>Basidiomycota</taxon>
        <taxon>Agaricomycotina</taxon>
        <taxon>Agaricomycetes</taxon>
        <taxon>Polyporales</taxon>
        <taxon>Phanerochaetaceae</taxon>
        <taxon>Phanerochaete</taxon>
    </lineage>
</organism>
<gene>
    <name evidence="2" type="ORF">PsYK624_032720</name>
</gene>
<dbReference type="Proteomes" id="UP000703269">
    <property type="component" value="Unassembled WGS sequence"/>
</dbReference>
<feature type="transmembrane region" description="Helical" evidence="1">
    <location>
        <begin position="67"/>
        <end position="88"/>
    </location>
</feature>
<accession>A0A9P3LA50</accession>
<name>A0A9P3LA50_9APHY</name>
<keyword evidence="1" id="KW-1133">Transmembrane helix</keyword>
<dbReference type="AlphaFoldDB" id="A0A9P3LA50"/>
<feature type="transmembrane region" description="Helical" evidence="1">
    <location>
        <begin position="39"/>
        <end position="60"/>
    </location>
</feature>
<feature type="transmembrane region" description="Helical" evidence="1">
    <location>
        <begin position="292"/>
        <end position="313"/>
    </location>
</feature>
<reference evidence="2 3" key="1">
    <citation type="submission" date="2021-08" db="EMBL/GenBank/DDBJ databases">
        <title>Draft Genome Sequence of Phanerochaete sordida strain YK-624.</title>
        <authorList>
            <person name="Mori T."/>
            <person name="Dohra H."/>
            <person name="Suzuki T."/>
            <person name="Kawagishi H."/>
            <person name="Hirai H."/>
        </authorList>
    </citation>
    <scope>NUCLEOTIDE SEQUENCE [LARGE SCALE GENOMIC DNA]</scope>
    <source>
        <strain evidence="2 3">YK-624</strain>
    </source>
</reference>
<keyword evidence="1" id="KW-0472">Membrane</keyword>
<dbReference type="EMBL" id="BPQB01000005">
    <property type="protein sequence ID" value="GJE87189.1"/>
    <property type="molecule type" value="Genomic_DNA"/>
</dbReference>
<proteinExistence type="predicted"/>
<sequence length="395" mass="43271">MLHFKFAKETPLARAFAQVRRPFSKVHGFYHYLGLHVKFGLWVAWTAAMVGIFCGVLLGVGKRYNNLGSIILTSGGNASGVSLIGHVYNVDITSRTVQISWLIIGCGEMQMPGSTTYGVESCGRLSIAADFYVDGAQSPNGSYDPDANPKRADGTQSSIYVQALNEFQTTHLIEISSWNGLDQQYAYPFDTYYLGSSVIARNAATNESLPVLTYHPVDSTNNFAPFIVDDSATFTSSNGSTTLGHYMRIEFSRTAFTQFFVMSLFLVNWALTAVVLYITLSANEGNDVGESILLLPLSVIVTIPGLRALWVGAPAFGLLLDSAGFFLQMVIVALCSIFLVVNVALSSPEEKARRKQKHRRLVPSEPECLAMSEPEWKETHGLANALAYEQKMEVA</sequence>
<evidence type="ECO:0000313" key="3">
    <source>
        <dbReference type="Proteomes" id="UP000703269"/>
    </source>
</evidence>
<evidence type="ECO:0000313" key="2">
    <source>
        <dbReference type="EMBL" id="GJE87189.1"/>
    </source>
</evidence>
<keyword evidence="1" id="KW-0812">Transmembrane</keyword>